<feature type="region of interest" description="Disordered" evidence="1">
    <location>
        <begin position="1"/>
        <end position="30"/>
    </location>
</feature>
<sequence length="233" mass="26002">MVTKNPPEKKDETTTPSSKEKIGRTGAFFQDQDSSGKNFAGVDLKGAVFRNVRLDGADFSGANVENALFDGCSMAGANWTGANMRTASFRFCNMQGCRINGADLYGAVLEHACLEGVISDDSTRWFRLRCPEEGAFLGYKKCVNDRLVQLLIPADAKRTSATLPSCRCSKAKVLTIKSFDQTQEFEEAWSLVDENFVYRKGTFVEVADFNEDRWMDSTTGIHFWMTREEAIAY</sequence>
<organism evidence="2 3">
    <name type="scientific">Suipraeoptans intestinalis</name>
    <dbReference type="NCBI Taxonomy" id="2606628"/>
    <lineage>
        <taxon>Bacteria</taxon>
        <taxon>Bacillati</taxon>
        <taxon>Bacillota</taxon>
        <taxon>Clostridia</taxon>
        <taxon>Lachnospirales</taxon>
        <taxon>Lachnospiraceae</taxon>
        <taxon>Suipraeoptans</taxon>
    </lineage>
</organism>
<gene>
    <name evidence="2" type="ORF">FYJ34_01220</name>
</gene>
<dbReference type="RefSeq" id="WP_154475527.1">
    <property type="nucleotide sequence ID" value="NZ_JAQYBV010000115.1"/>
</dbReference>
<dbReference type="PANTHER" id="PTHR14136">
    <property type="entry name" value="BTB_POZ DOMAIN-CONTAINING PROTEIN KCTD9"/>
    <property type="match status" value="1"/>
</dbReference>
<proteinExistence type="predicted"/>
<keyword evidence="3" id="KW-1185">Reference proteome</keyword>
<dbReference type="Gene3D" id="2.160.20.80">
    <property type="entry name" value="E3 ubiquitin-protein ligase SopA"/>
    <property type="match status" value="1"/>
</dbReference>
<dbReference type="AlphaFoldDB" id="A0A6N7UXM1"/>
<evidence type="ECO:0000313" key="2">
    <source>
        <dbReference type="EMBL" id="MSR92929.1"/>
    </source>
</evidence>
<dbReference type="Proteomes" id="UP000434409">
    <property type="component" value="Unassembled WGS sequence"/>
</dbReference>
<dbReference type="InterPro" id="IPR001646">
    <property type="entry name" value="5peptide_repeat"/>
</dbReference>
<dbReference type="PANTHER" id="PTHR14136:SF17">
    <property type="entry name" value="BTB_POZ DOMAIN-CONTAINING PROTEIN KCTD9"/>
    <property type="match status" value="1"/>
</dbReference>
<evidence type="ECO:0000256" key="1">
    <source>
        <dbReference type="SAM" id="MobiDB-lite"/>
    </source>
</evidence>
<accession>A0A6N7UXM1</accession>
<name>A0A6N7UXM1_9FIRM</name>
<evidence type="ECO:0000313" key="3">
    <source>
        <dbReference type="Proteomes" id="UP000434409"/>
    </source>
</evidence>
<reference evidence="2 3" key="1">
    <citation type="submission" date="2019-08" db="EMBL/GenBank/DDBJ databases">
        <title>In-depth cultivation of the pig gut microbiome towards novel bacterial diversity and tailored functional studies.</title>
        <authorList>
            <person name="Wylensek D."/>
            <person name="Hitch T.C.A."/>
            <person name="Clavel T."/>
        </authorList>
    </citation>
    <scope>NUCLEOTIDE SEQUENCE [LARGE SCALE GENOMIC DNA]</scope>
    <source>
        <strain evidence="2 3">68-1-5</strain>
    </source>
</reference>
<dbReference type="Pfam" id="PF13599">
    <property type="entry name" value="Pentapeptide_4"/>
    <property type="match status" value="1"/>
</dbReference>
<dbReference type="EMBL" id="VULY01000018">
    <property type="protein sequence ID" value="MSR92929.1"/>
    <property type="molecule type" value="Genomic_DNA"/>
</dbReference>
<dbReference type="Pfam" id="PF19062">
    <property type="entry name" value="DUF5758"/>
    <property type="match status" value="1"/>
</dbReference>
<feature type="compositionally biased region" description="Basic and acidic residues" evidence="1">
    <location>
        <begin position="1"/>
        <end position="23"/>
    </location>
</feature>
<comment type="caution">
    <text evidence="2">The sequence shown here is derived from an EMBL/GenBank/DDBJ whole genome shotgun (WGS) entry which is preliminary data.</text>
</comment>
<protein>
    <submittedName>
        <fullName evidence="2">Pentapeptide repeat-containing protein</fullName>
    </submittedName>
</protein>
<dbReference type="InterPro" id="IPR051082">
    <property type="entry name" value="Pentapeptide-BTB/POZ_domain"/>
</dbReference>
<dbReference type="SUPFAM" id="SSF141571">
    <property type="entry name" value="Pentapeptide repeat-like"/>
    <property type="match status" value="1"/>
</dbReference>
<dbReference type="InterPro" id="IPR043919">
    <property type="entry name" value="DUF5758"/>
</dbReference>